<feature type="domain" description="PGG" evidence="12">
    <location>
        <begin position="407"/>
        <end position="490"/>
    </location>
</feature>
<evidence type="ECO:0000313" key="13">
    <source>
        <dbReference type="EMBL" id="OTG18147.1"/>
    </source>
</evidence>
<feature type="region of interest" description="Disordered" evidence="10">
    <location>
        <begin position="1"/>
        <end position="39"/>
    </location>
</feature>
<dbReference type="SUPFAM" id="SSF48403">
    <property type="entry name" value="Ankyrin repeat"/>
    <property type="match status" value="2"/>
</dbReference>
<dbReference type="Pfam" id="PF12796">
    <property type="entry name" value="Ank_2"/>
    <property type="match status" value="4"/>
</dbReference>
<dbReference type="PANTHER" id="PTHR24186">
    <property type="entry name" value="PROTEIN PHOSPHATASE 1 REGULATORY SUBUNIT"/>
    <property type="match status" value="1"/>
</dbReference>
<evidence type="ECO:0000256" key="4">
    <source>
        <dbReference type="ARBA" id="ARBA00022737"/>
    </source>
</evidence>
<feature type="transmembrane region" description="Helical" evidence="11">
    <location>
        <begin position="924"/>
        <end position="944"/>
    </location>
</feature>
<evidence type="ECO:0000259" key="12">
    <source>
        <dbReference type="Pfam" id="PF13962"/>
    </source>
</evidence>
<gene>
    <name evidence="13" type="ORF">HannXRQ_Chr08g0219941</name>
</gene>
<keyword evidence="5 11" id="KW-1133">Transmembrane helix</keyword>
<feature type="repeat" description="ANK" evidence="9">
    <location>
        <begin position="635"/>
        <end position="667"/>
    </location>
</feature>
<comment type="subcellular location">
    <subcellularLocation>
        <location evidence="1">Cell membrane</location>
        <topology evidence="1">Multi-pass membrane protein</topology>
    </subcellularLocation>
</comment>
<feature type="repeat" description="ANK" evidence="9">
    <location>
        <begin position="259"/>
        <end position="291"/>
    </location>
</feature>
<evidence type="ECO:0000256" key="3">
    <source>
        <dbReference type="ARBA" id="ARBA00022692"/>
    </source>
</evidence>
<accession>A0A251U488</accession>
<dbReference type="Gene3D" id="1.25.40.20">
    <property type="entry name" value="Ankyrin repeat-containing domain"/>
    <property type="match status" value="4"/>
</dbReference>
<dbReference type="OMA" id="KCFRKFV"/>
<keyword evidence="14" id="KW-1185">Reference proteome</keyword>
<keyword evidence="3 11" id="KW-0812">Transmembrane</keyword>
<evidence type="ECO:0000313" key="14">
    <source>
        <dbReference type="Proteomes" id="UP000215914"/>
    </source>
</evidence>
<proteinExistence type="predicted"/>
<feature type="repeat" description="ANK" evidence="9">
    <location>
        <begin position="122"/>
        <end position="144"/>
    </location>
</feature>
<protein>
    <submittedName>
        <fullName evidence="13">Putative ankyrin repeat-containing domain, PGG domain protein</fullName>
    </submittedName>
</protein>
<feature type="transmembrane region" description="Helical" evidence="11">
    <location>
        <begin position="882"/>
        <end position="904"/>
    </location>
</feature>
<evidence type="ECO:0000256" key="10">
    <source>
        <dbReference type="SAM" id="MobiDB-lite"/>
    </source>
</evidence>
<evidence type="ECO:0000256" key="11">
    <source>
        <dbReference type="SAM" id="Phobius"/>
    </source>
</evidence>
<dbReference type="InterPro" id="IPR036770">
    <property type="entry name" value="Ankyrin_rpt-contain_sf"/>
</dbReference>
<dbReference type="PROSITE" id="PS50297">
    <property type="entry name" value="ANK_REP_REGION"/>
    <property type="match status" value="8"/>
</dbReference>
<evidence type="ECO:0000256" key="1">
    <source>
        <dbReference type="ARBA" id="ARBA00004651"/>
    </source>
</evidence>
<dbReference type="Pfam" id="PF00023">
    <property type="entry name" value="Ank"/>
    <property type="match status" value="1"/>
</dbReference>
<dbReference type="InParanoid" id="A0A251U488"/>
<feature type="repeat" description="ANK" evidence="9">
    <location>
        <begin position="157"/>
        <end position="189"/>
    </location>
</feature>
<sequence length="1008" mass="110028">MTHEDLERGTLMTSSKQNQNSNLLDPSSSQSASPSATSAPALVLTASGKRMDQAGKKKYVKQVTGKHNDTELHLASQRGDLASVKRILDEINSQMVGTLSGADFDAEVAKIRASVVNEVNELGETALYTAAEKGHLEVVKELLKYSDKETLTRRSRLEFDPLHIAASQGHHEIVKLLLDHDVSLCQTRSQGNATPLITAASKGHTTVVEELLSKDPSLLDIPRSNGKNALHLAARSGHVETVKSLLAKDPQLARRTDKKGQTALHMAVKGASSEVVKLLLEADAAIVMLPDKSGFTALHVATRKKRAEIVNELLCLPDTNVNALTREHKTALDIAEGLSLSEESTDIRACLVRRGAVRANELNQPRDELRNTVTQIKNDVHIQLLQTKKTNKNVHGIAKELRKLHREGINNATNSVTVVAVLFATVAFAAIFTVPGGDNDHGMAVVVHRTSFKIFFIFNAIALFTSLAVVVVQITLVRGETKAERKVVEVGSAIDEDIETGKLMTPSMQNQNSSLLDPALVLTASEKRIDQAGKMKYVKQVVGRYNDTELHLAAYRGDLASVKHILDEITSQMVGNLSGGDFDAEVSKIRASVVNEVNELGETALYTAAEKGHLEVVKELLKYSDKETLTRRSHSKYDPLHVAARQGHHAIVKLLLDHDVSLCQTRSKGNATPLITAASKGHTAVVHELLSKDPSLLSNPVLNGRKALHLAARSGHVEIVKSLLEKNPQLARKTDKKGQTALHMAVEGASSEVVKLLLCLLDTNVNALTKDYKTALDIAEWLFPSEQSADIRACLAHHGAVRASELIQPRDELRSTMTQIKSDVNAIGKNVRKLHRQGNNQTNSVTMAMVLAAIALAAMFTVPGGYNDDGMAVVIDLTSFKIFYLFNSMALYTSLAVVVIHMTLGIRGEKKAKKRQVVEVINKFLWLACVCTSVAFMASSYIVVGRKHERVAVAITVLGGAIMLVVLGSIMGYVGEWKILRSLGRLEKTAKKMDKFKQKLEVFKYEMI</sequence>
<feature type="domain" description="PGG" evidence="12">
    <location>
        <begin position="841"/>
        <end position="943"/>
    </location>
</feature>
<feature type="transmembrane region" description="Helical" evidence="11">
    <location>
        <begin position="950"/>
        <end position="975"/>
    </location>
</feature>
<dbReference type="Pfam" id="PF13962">
    <property type="entry name" value="PGG"/>
    <property type="match status" value="2"/>
</dbReference>
<dbReference type="FunFam" id="1.25.40.20:FF:000245">
    <property type="entry name" value="Ankyrin repeat-containing protein ITN1"/>
    <property type="match status" value="2"/>
</dbReference>
<feature type="repeat" description="ANK" evidence="9">
    <location>
        <begin position="600"/>
        <end position="622"/>
    </location>
</feature>
<evidence type="ECO:0000256" key="7">
    <source>
        <dbReference type="ARBA" id="ARBA00023043"/>
    </source>
</evidence>
<keyword evidence="6" id="KW-0346">Stress response</keyword>
<keyword evidence="4" id="KW-0677">Repeat</keyword>
<feature type="transmembrane region" description="Helical" evidence="11">
    <location>
        <begin position="842"/>
        <end position="862"/>
    </location>
</feature>
<evidence type="ECO:0000256" key="9">
    <source>
        <dbReference type="PROSITE-ProRule" id="PRU00023"/>
    </source>
</evidence>
<dbReference type="PANTHER" id="PTHR24186:SF48">
    <property type="entry name" value="ANKYRIN REPEAT-CONTAINING PROTEIN ITN1"/>
    <property type="match status" value="1"/>
</dbReference>
<dbReference type="InterPro" id="IPR026961">
    <property type="entry name" value="PGG_dom"/>
</dbReference>
<feature type="transmembrane region" description="Helical" evidence="11">
    <location>
        <begin position="454"/>
        <end position="477"/>
    </location>
</feature>
<evidence type="ECO:0000256" key="8">
    <source>
        <dbReference type="ARBA" id="ARBA00023136"/>
    </source>
</evidence>
<feature type="transmembrane region" description="Helical" evidence="11">
    <location>
        <begin position="412"/>
        <end position="434"/>
    </location>
</feature>
<evidence type="ECO:0000256" key="5">
    <source>
        <dbReference type="ARBA" id="ARBA00022989"/>
    </source>
</evidence>
<dbReference type="EMBL" id="CM007897">
    <property type="protein sequence ID" value="OTG18147.1"/>
    <property type="molecule type" value="Genomic_DNA"/>
</dbReference>
<feature type="compositionally biased region" description="Low complexity" evidence="10">
    <location>
        <begin position="17"/>
        <end position="39"/>
    </location>
</feature>
<dbReference type="GO" id="GO:0005886">
    <property type="term" value="C:plasma membrane"/>
    <property type="evidence" value="ECO:0000318"/>
    <property type="project" value="GO_Central"/>
</dbReference>
<dbReference type="AlphaFoldDB" id="A0A251U488"/>
<evidence type="ECO:0000256" key="6">
    <source>
        <dbReference type="ARBA" id="ARBA00023016"/>
    </source>
</evidence>
<name>A0A251U488_HELAN</name>
<feature type="repeat" description="ANK" evidence="9">
    <location>
        <begin position="225"/>
        <end position="257"/>
    </location>
</feature>
<organism evidence="13 14">
    <name type="scientific">Helianthus annuus</name>
    <name type="common">Common sunflower</name>
    <dbReference type="NCBI Taxonomy" id="4232"/>
    <lineage>
        <taxon>Eukaryota</taxon>
        <taxon>Viridiplantae</taxon>
        <taxon>Streptophyta</taxon>
        <taxon>Embryophyta</taxon>
        <taxon>Tracheophyta</taxon>
        <taxon>Spermatophyta</taxon>
        <taxon>Magnoliopsida</taxon>
        <taxon>eudicotyledons</taxon>
        <taxon>Gunneridae</taxon>
        <taxon>Pentapetalae</taxon>
        <taxon>asterids</taxon>
        <taxon>campanulids</taxon>
        <taxon>Asterales</taxon>
        <taxon>Asteraceae</taxon>
        <taxon>Asteroideae</taxon>
        <taxon>Heliantheae alliance</taxon>
        <taxon>Heliantheae</taxon>
        <taxon>Helianthus</taxon>
    </lineage>
</organism>
<feature type="repeat" description="ANK" evidence="9">
    <location>
        <begin position="703"/>
        <end position="735"/>
    </location>
</feature>
<keyword evidence="8 11" id="KW-0472">Membrane</keyword>
<keyword evidence="7 9" id="KW-0040">ANK repeat</keyword>
<dbReference type="InterPro" id="IPR002110">
    <property type="entry name" value="Ankyrin_rpt"/>
</dbReference>
<dbReference type="PROSITE" id="PS50088">
    <property type="entry name" value="ANK_REPEAT"/>
    <property type="match status" value="8"/>
</dbReference>
<dbReference type="FunFam" id="1.25.40.20:FF:000217">
    <property type="entry name" value="Ankyrin repeat-containing protein ITN1"/>
    <property type="match status" value="1"/>
</dbReference>
<dbReference type="SMART" id="SM00248">
    <property type="entry name" value="ANK"/>
    <property type="match status" value="13"/>
</dbReference>
<feature type="repeat" description="ANK" evidence="9">
    <location>
        <begin position="737"/>
        <end position="758"/>
    </location>
</feature>
<dbReference type="STRING" id="4232.A0A251U488"/>
<keyword evidence="2" id="KW-1003">Cell membrane</keyword>
<evidence type="ECO:0000256" key="2">
    <source>
        <dbReference type="ARBA" id="ARBA00022475"/>
    </source>
</evidence>
<reference evidence="14" key="1">
    <citation type="journal article" date="2017" name="Nature">
        <title>The sunflower genome provides insights into oil metabolism, flowering and Asterid evolution.</title>
        <authorList>
            <person name="Badouin H."/>
            <person name="Gouzy J."/>
            <person name="Grassa C.J."/>
            <person name="Murat F."/>
            <person name="Staton S.E."/>
            <person name="Cottret L."/>
            <person name="Lelandais-Briere C."/>
            <person name="Owens G.L."/>
            <person name="Carrere S."/>
            <person name="Mayjonade B."/>
            <person name="Legrand L."/>
            <person name="Gill N."/>
            <person name="Kane N.C."/>
            <person name="Bowers J.E."/>
            <person name="Hubner S."/>
            <person name="Bellec A."/>
            <person name="Berard A."/>
            <person name="Berges H."/>
            <person name="Blanchet N."/>
            <person name="Boniface M.C."/>
            <person name="Brunel D."/>
            <person name="Catrice O."/>
            <person name="Chaidir N."/>
            <person name="Claudel C."/>
            <person name="Donnadieu C."/>
            <person name="Faraut T."/>
            <person name="Fievet G."/>
            <person name="Helmstetter N."/>
            <person name="King M."/>
            <person name="Knapp S.J."/>
            <person name="Lai Z."/>
            <person name="Le Paslier M.C."/>
            <person name="Lippi Y."/>
            <person name="Lorenzon L."/>
            <person name="Mandel J.R."/>
            <person name="Marage G."/>
            <person name="Marchand G."/>
            <person name="Marquand E."/>
            <person name="Bret-Mestries E."/>
            <person name="Morien E."/>
            <person name="Nambeesan S."/>
            <person name="Nguyen T."/>
            <person name="Pegot-Espagnet P."/>
            <person name="Pouilly N."/>
            <person name="Raftis F."/>
            <person name="Sallet E."/>
            <person name="Schiex T."/>
            <person name="Thomas J."/>
            <person name="Vandecasteele C."/>
            <person name="Vares D."/>
            <person name="Vear F."/>
            <person name="Vautrin S."/>
            <person name="Crespi M."/>
            <person name="Mangin B."/>
            <person name="Burke J.M."/>
            <person name="Salse J."/>
            <person name="Munos S."/>
            <person name="Vincourt P."/>
            <person name="Rieseberg L.H."/>
            <person name="Langlade N.B."/>
        </authorList>
    </citation>
    <scope>NUCLEOTIDE SEQUENCE [LARGE SCALE GENOMIC DNA]</scope>
    <source>
        <strain evidence="14">cv. SF193</strain>
    </source>
</reference>
<dbReference type="Proteomes" id="UP000215914">
    <property type="component" value="Chromosome 8"/>
</dbReference>